<dbReference type="Pfam" id="PF04343">
    <property type="entry name" value="DUF488"/>
    <property type="match status" value="1"/>
</dbReference>
<evidence type="ECO:0000313" key="2">
    <source>
        <dbReference type="Proteomes" id="UP001301869"/>
    </source>
</evidence>
<keyword evidence="2" id="KW-1185">Reference proteome</keyword>
<sequence length="191" mass="21624">MNPAIKQRREAFVTHAFYTVGHSTRSLDQLVVLLRMGHVEHVVDVRAMPRSRTNPQFNYDTLPEELAPLGIGYTHSPGLAGLRSRSKAVDDTTNGYWRNRSFHNYADYALSAAFRQALASLIELGRHQSCAVMCAEAVWWRCHRRIIADHLLHQGKQVYHLMNDSRVQPAVMTEAARTGDDGTLIYPDPAR</sequence>
<reference evidence="1 2" key="1">
    <citation type="submission" date="2023-03" db="EMBL/GenBank/DDBJ databases">
        <title>Halomonas sp. nov., isolated from Korean tranditional fermented seafood 'Jeotgal'.</title>
        <authorList>
            <person name="Kim B."/>
            <person name="Shin N.-R."/>
        </authorList>
    </citation>
    <scope>NUCLEOTIDE SEQUENCE [LARGE SCALE GENOMIC DNA]</scope>
    <source>
        <strain evidence="1 2">SG2L-4</strain>
    </source>
</reference>
<dbReference type="Proteomes" id="UP001301869">
    <property type="component" value="Chromosome"/>
</dbReference>
<dbReference type="PANTHER" id="PTHR39337">
    <property type="entry name" value="BLR5642 PROTEIN"/>
    <property type="match status" value="1"/>
</dbReference>
<dbReference type="InterPro" id="IPR014519">
    <property type="entry name" value="UCP024492"/>
</dbReference>
<dbReference type="RefSeq" id="WP_311883194.1">
    <property type="nucleotide sequence ID" value="NZ_CP119391.1"/>
</dbReference>
<protein>
    <submittedName>
        <fullName evidence="1">DUF488 domain-containing protein</fullName>
    </submittedName>
</protein>
<dbReference type="InterPro" id="IPR007438">
    <property type="entry name" value="DUF488"/>
</dbReference>
<dbReference type="EMBL" id="CP119391">
    <property type="protein sequence ID" value="WNK19768.1"/>
    <property type="molecule type" value="Genomic_DNA"/>
</dbReference>
<evidence type="ECO:0000313" key="1">
    <source>
        <dbReference type="EMBL" id="WNK19768.1"/>
    </source>
</evidence>
<dbReference type="PIRSF" id="PIRSF024492">
    <property type="entry name" value="UCP024492"/>
    <property type="match status" value="1"/>
</dbReference>
<gene>
    <name evidence="1" type="ORF">P1P91_13170</name>
</gene>
<proteinExistence type="predicted"/>
<organism evidence="1 2">
    <name type="scientific">Halomonas piscis</name>
    <dbReference type="NCBI Taxonomy" id="3031727"/>
    <lineage>
        <taxon>Bacteria</taxon>
        <taxon>Pseudomonadati</taxon>
        <taxon>Pseudomonadota</taxon>
        <taxon>Gammaproteobacteria</taxon>
        <taxon>Oceanospirillales</taxon>
        <taxon>Halomonadaceae</taxon>
        <taxon>Halomonas</taxon>
    </lineage>
</organism>
<accession>A0ABY9Z0K2</accession>
<name>A0ABY9Z0K2_9GAMM</name>
<dbReference type="PANTHER" id="PTHR39337:SF1">
    <property type="entry name" value="BLR5642 PROTEIN"/>
    <property type="match status" value="1"/>
</dbReference>